<keyword evidence="11 16" id="KW-1133">Transmembrane helix</keyword>
<dbReference type="InterPro" id="IPR000772">
    <property type="entry name" value="Ricin_B_lectin"/>
</dbReference>
<evidence type="ECO:0000256" key="16">
    <source>
        <dbReference type="RuleBase" id="RU361242"/>
    </source>
</evidence>
<dbReference type="GO" id="GO:0030246">
    <property type="term" value="F:carbohydrate binding"/>
    <property type="evidence" value="ECO:0007669"/>
    <property type="project" value="UniProtKB-KW"/>
</dbReference>
<feature type="transmembrane region" description="Helical" evidence="16">
    <location>
        <begin position="12"/>
        <end position="35"/>
    </location>
</feature>
<comment type="similarity">
    <text evidence="4 16">Belongs to the glycosyltransferase 2 family. GalNAc-T subfamily.</text>
</comment>
<keyword evidence="14 16" id="KW-1015">Disulfide bond</keyword>
<dbReference type="GO" id="GO:0000139">
    <property type="term" value="C:Golgi membrane"/>
    <property type="evidence" value="ECO:0007669"/>
    <property type="project" value="UniProtKB-SubCell"/>
</dbReference>
<dbReference type="PANTHER" id="PTHR11675">
    <property type="entry name" value="N-ACETYLGALACTOSAMINYLTRANSFERASE"/>
    <property type="match status" value="1"/>
</dbReference>
<dbReference type="GO" id="GO:0046872">
    <property type="term" value="F:metal ion binding"/>
    <property type="evidence" value="ECO:0007669"/>
    <property type="project" value="UniProtKB-KW"/>
</dbReference>
<dbReference type="Pfam" id="PF00535">
    <property type="entry name" value="Glycos_transf_2"/>
    <property type="match status" value="1"/>
</dbReference>
<comment type="pathway">
    <text evidence="3 16">Protein modification; protein glycosylation.</text>
</comment>
<keyword evidence="15 16" id="KW-0464">Manganese</keyword>
<evidence type="ECO:0000313" key="18">
    <source>
        <dbReference type="EMBL" id="MDE52473.1"/>
    </source>
</evidence>
<keyword evidence="12 16" id="KW-0333">Golgi apparatus</keyword>
<evidence type="ECO:0000256" key="10">
    <source>
        <dbReference type="ARBA" id="ARBA00022968"/>
    </source>
</evidence>
<keyword evidence="6 16" id="KW-0808">Transferase</keyword>
<proteinExistence type="inferred from homology"/>
<dbReference type="EMBL" id="GGYP01007702">
    <property type="protein sequence ID" value="MDE52473.1"/>
    <property type="molecule type" value="Transcribed_RNA"/>
</dbReference>
<keyword evidence="5 16" id="KW-0328">Glycosyltransferase</keyword>
<keyword evidence="10" id="KW-0735">Signal-anchor</keyword>
<dbReference type="GO" id="GO:0006493">
    <property type="term" value="P:protein O-linked glycosylation"/>
    <property type="evidence" value="ECO:0007669"/>
    <property type="project" value="TreeGrafter"/>
</dbReference>
<dbReference type="SUPFAM" id="SSF50370">
    <property type="entry name" value="Ricin B-like lectins"/>
    <property type="match status" value="1"/>
</dbReference>
<dbReference type="Gene3D" id="3.90.550.10">
    <property type="entry name" value="Spore Coat Polysaccharide Biosynthesis Protein SpsA, Chain A"/>
    <property type="match status" value="1"/>
</dbReference>
<dbReference type="InterPro" id="IPR035992">
    <property type="entry name" value="Ricin_B-like_lectins"/>
</dbReference>
<dbReference type="InterPro" id="IPR029044">
    <property type="entry name" value="Nucleotide-diphossugar_trans"/>
</dbReference>
<dbReference type="EC" id="2.4.1.-" evidence="16"/>
<dbReference type="InterPro" id="IPR001173">
    <property type="entry name" value="Glyco_trans_2-like"/>
</dbReference>
<evidence type="ECO:0000256" key="4">
    <source>
        <dbReference type="ARBA" id="ARBA00005680"/>
    </source>
</evidence>
<evidence type="ECO:0000256" key="5">
    <source>
        <dbReference type="ARBA" id="ARBA00022676"/>
    </source>
</evidence>
<dbReference type="FunFam" id="3.90.550.10:FF:000021">
    <property type="entry name" value="Polypeptide N-acetylgalactosaminyltransferase"/>
    <property type="match status" value="1"/>
</dbReference>
<feature type="domain" description="Ricin B lectin" evidence="17">
    <location>
        <begin position="484"/>
        <end position="647"/>
    </location>
</feature>
<keyword evidence="9 16" id="KW-0430">Lectin</keyword>
<protein>
    <recommendedName>
        <fullName evidence="16">Polypeptide N-acetylgalactosaminyltransferase</fullName>
        <ecNumber evidence="16">2.4.1.-</ecNumber>
    </recommendedName>
    <alternativeName>
        <fullName evidence="16">Protein-UDP acetylgalactosaminyltransferase</fullName>
    </alternativeName>
</protein>
<dbReference type="Pfam" id="PF00652">
    <property type="entry name" value="Ricin_B_lectin"/>
    <property type="match status" value="1"/>
</dbReference>
<keyword evidence="13 16" id="KW-0472">Membrane</keyword>
<keyword evidence="7 16" id="KW-0812">Transmembrane</keyword>
<gene>
    <name evidence="18" type="ORF">g.12181</name>
</gene>
<dbReference type="PANTHER" id="PTHR11675:SF43">
    <property type="entry name" value="POLYPEPTIDE N-ACETYLGALACTOSAMINYLTRANSFERASE 1"/>
    <property type="match status" value="1"/>
</dbReference>
<dbReference type="PROSITE" id="PS50231">
    <property type="entry name" value="RICIN_B_LECTIN"/>
    <property type="match status" value="1"/>
</dbReference>
<organism evidence="18">
    <name type="scientific">Aceria tosichella</name>
    <name type="common">wheat curl mite</name>
    <dbReference type="NCBI Taxonomy" id="561515"/>
    <lineage>
        <taxon>Eukaryota</taxon>
        <taxon>Metazoa</taxon>
        <taxon>Ecdysozoa</taxon>
        <taxon>Arthropoda</taxon>
        <taxon>Chelicerata</taxon>
        <taxon>Arachnida</taxon>
        <taxon>Acari</taxon>
        <taxon>Acariformes</taxon>
        <taxon>Trombidiformes</taxon>
        <taxon>Prostigmata</taxon>
        <taxon>Eupodina</taxon>
        <taxon>Eriophyoidea</taxon>
        <taxon>Eriophyidae</taxon>
        <taxon>Eriophyinae</taxon>
        <taxon>Aceriini</taxon>
        <taxon>Aceria</taxon>
    </lineage>
</organism>
<evidence type="ECO:0000256" key="14">
    <source>
        <dbReference type="ARBA" id="ARBA00023157"/>
    </source>
</evidence>
<dbReference type="UniPathway" id="UPA00378"/>
<evidence type="ECO:0000256" key="1">
    <source>
        <dbReference type="ARBA" id="ARBA00001936"/>
    </source>
</evidence>
<evidence type="ECO:0000256" key="6">
    <source>
        <dbReference type="ARBA" id="ARBA00022679"/>
    </source>
</evidence>
<evidence type="ECO:0000256" key="3">
    <source>
        <dbReference type="ARBA" id="ARBA00004922"/>
    </source>
</evidence>
<dbReference type="AlphaFoldDB" id="A0A6G1SRF3"/>
<evidence type="ECO:0000256" key="15">
    <source>
        <dbReference type="ARBA" id="ARBA00023211"/>
    </source>
</evidence>
<comment type="cofactor">
    <cofactor evidence="1 16">
        <name>Mn(2+)</name>
        <dbReference type="ChEBI" id="CHEBI:29035"/>
    </cofactor>
</comment>
<dbReference type="GO" id="GO:0004653">
    <property type="term" value="F:polypeptide N-acetylgalactosaminyltransferase activity"/>
    <property type="evidence" value="ECO:0007669"/>
    <property type="project" value="UniProtKB-ARBA"/>
</dbReference>
<evidence type="ECO:0000256" key="7">
    <source>
        <dbReference type="ARBA" id="ARBA00022692"/>
    </source>
</evidence>
<dbReference type="InterPro" id="IPR045885">
    <property type="entry name" value="GalNAc-T"/>
</dbReference>
<name>A0A6G1SRF3_9ACAR</name>
<dbReference type="CDD" id="cd02510">
    <property type="entry name" value="pp-GalNAc-T"/>
    <property type="match status" value="1"/>
</dbReference>
<dbReference type="SMART" id="SM00458">
    <property type="entry name" value="RICIN"/>
    <property type="match status" value="1"/>
</dbReference>
<sequence>MPASRMSKLKYILILSLSIYVIFYILSAIFTAPMLDSGQLKQPTELALVGAIDRGETIKPLGVAEHLPLLKKKPSDKNLRLRKKKLDQELKKLLPTVSGWGEDGKGVHLTSTADKEKAAKVFKEGAYNVYVSDRISPNRTLRSVVAKECNDIKYNVDELPNVSVIIIFTNEIFSALVRTIWSVINRTPKNLLREIILVDDFSDKDYLQTTLRDYIDVYLNTVPGYGDDELVKLIRLPKRLGLIKARLEGARTAKGDVLLFLDSHCEVTSMWLEPLVQRIREDRKVFICPVIDIINDKTLEYNSVDPYFFQLGGFDWTGHFTWINRRESEAQNEPTKATKSPTMAGGLFAVDKKYFFEVGAYDDQMQIWGGENLEMSFRVWQCGGRIEIHPCSHVGHIFRDFHPYSFNGLDSHGYNTLRTVKVWMDEFSRYFFMSRPDLLNMSYGDLTSRVKLRERLDCKSFQWYLEHVYDRRKFIYDKEVIAYGWVKNKASDLCIDVLNKHETSDETAGLYACEDMHHPLNVTTNQLFSYSHQREIRREESCLTISDKEMDSNDKLSNSDNNVYHKVLLSSCEEPEYVSKSHHEISLTKHKQQKWRHELVHPKAGGDRLIVNESTGECLTTRGAGSHSDLLATKCDRNDPMQYWEFQVYKDKTQLSAS</sequence>
<evidence type="ECO:0000256" key="11">
    <source>
        <dbReference type="ARBA" id="ARBA00022989"/>
    </source>
</evidence>
<dbReference type="SUPFAM" id="SSF53448">
    <property type="entry name" value="Nucleotide-diphospho-sugar transferases"/>
    <property type="match status" value="1"/>
</dbReference>
<dbReference type="Gene3D" id="2.80.10.50">
    <property type="match status" value="1"/>
</dbReference>
<evidence type="ECO:0000256" key="9">
    <source>
        <dbReference type="ARBA" id="ARBA00022734"/>
    </source>
</evidence>
<accession>A0A6G1SRF3</accession>
<comment type="subcellular location">
    <subcellularLocation>
        <location evidence="2 16">Golgi apparatus membrane</location>
        <topology evidence="2 16">Single-pass type II membrane protein</topology>
    </subcellularLocation>
</comment>
<evidence type="ECO:0000256" key="13">
    <source>
        <dbReference type="ARBA" id="ARBA00023136"/>
    </source>
</evidence>
<evidence type="ECO:0000259" key="17">
    <source>
        <dbReference type="SMART" id="SM00458"/>
    </source>
</evidence>
<evidence type="ECO:0000256" key="12">
    <source>
        <dbReference type="ARBA" id="ARBA00023034"/>
    </source>
</evidence>
<reference evidence="18" key="1">
    <citation type="submission" date="2018-10" db="EMBL/GenBank/DDBJ databases">
        <title>Transcriptome assembly of Aceria tosichella (Wheat curl mite) Type 2.</title>
        <authorList>
            <person name="Scully E.D."/>
            <person name="Geib S.M."/>
            <person name="Palmer N.A."/>
            <person name="Gupta A.K."/>
            <person name="Sarath G."/>
            <person name="Tatineni S."/>
        </authorList>
    </citation>
    <scope>NUCLEOTIDE SEQUENCE</scope>
    <source>
        <strain evidence="18">LincolnNE</strain>
    </source>
</reference>
<keyword evidence="8" id="KW-0479">Metal-binding</keyword>
<evidence type="ECO:0000256" key="2">
    <source>
        <dbReference type="ARBA" id="ARBA00004323"/>
    </source>
</evidence>
<evidence type="ECO:0000256" key="8">
    <source>
        <dbReference type="ARBA" id="ARBA00022723"/>
    </source>
</evidence>